<dbReference type="RefSeq" id="WP_205158626.1">
    <property type="nucleotide sequence ID" value="NZ_JAFEUM010000004.1"/>
</dbReference>
<dbReference type="PANTHER" id="PTHR13308">
    <property type="entry name" value="NEDD4-BINDING PROTEIN 2-LIKE 1"/>
    <property type="match status" value="1"/>
</dbReference>
<keyword evidence="1" id="KW-0067">ATP-binding</keyword>
<keyword evidence="1" id="KW-0547">Nucleotide-binding</keyword>
<dbReference type="Proteomes" id="UP000809621">
    <property type="component" value="Unassembled WGS sequence"/>
</dbReference>
<comment type="caution">
    <text evidence="1">The sequence shown here is derived from an EMBL/GenBank/DDBJ whole genome shotgun (WGS) entry which is preliminary data.</text>
</comment>
<proteinExistence type="predicted"/>
<dbReference type="PANTHER" id="PTHR13308:SF40">
    <property type="entry name" value="NEDD4-BINDING PROTEIN 2-LIKE 1"/>
    <property type="match status" value="1"/>
</dbReference>
<keyword evidence="2" id="KW-1185">Reference proteome</keyword>
<dbReference type="InterPro" id="IPR027417">
    <property type="entry name" value="P-loop_NTPase"/>
</dbReference>
<dbReference type="Pfam" id="PF13671">
    <property type="entry name" value="AAA_33"/>
    <property type="match status" value="1"/>
</dbReference>
<dbReference type="InterPro" id="IPR026302">
    <property type="entry name" value="NEDD4-bd_p2"/>
</dbReference>
<dbReference type="GO" id="GO:0005524">
    <property type="term" value="F:ATP binding"/>
    <property type="evidence" value="ECO:0007669"/>
    <property type="project" value="UniProtKB-KW"/>
</dbReference>
<reference evidence="1 2" key="1">
    <citation type="submission" date="2021-02" db="EMBL/GenBank/DDBJ databases">
        <authorList>
            <person name="Park J.-S."/>
        </authorList>
    </citation>
    <scope>NUCLEOTIDE SEQUENCE [LARGE SCALE GENOMIC DNA]</scope>
    <source>
        <strain evidence="1 2">188UL20-2</strain>
    </source>
</reference>
<gene>
    <name evidence="1" type="ORF">JQC93_11715</name>
</gene>
<accession>A0ABS2HK70</accession>
<evidence type="ECO:0000313" key="1">
    <source>
        <dbReference type="EMBL" id="MBM7037071.1"/>
    </source>
</evidence>
<dbReference type="Gene3D" id="3.40.50.300">
    <property type="entry name" value="P-loop containing nucleotide triphosphate hydrolases"/>
    <property type="match status" value="1"/>
</dbReference>
<sequence>MHNHKANKLTLTLIRGIPGSGKSTLAQHYAEQIGARHLETDMYFVTERGEYLFRPTKLTEAHYWCKQQTLKALQKNQSVVVSNTFIEEWELHDYLAMAGRHKIPVAIIECTRQYESIHDVPLATIEKMRRNWSELSIEKLMRQYGIVELTLRPDL</sequence>
<organism evidence="1 2">
    <name type="scientific">Vibrio ulleungensis</name>
    <dbReference type="NCBI Taxonomy" id="2807619"/>
    <lineage>
        <taxon>Bacteria</taxon>
        <taxon>Pseudomonadati</taxon>
        <taxon>Pseudomonadota</taxon>
        <taxon>Gammaproteobacteria</taxon>
        <taxon>Vibrionales</taxon>
        <taxon>Vibrionaceae</taxon>
        <taxon>Vibrio</taxon>
    </lineage>
</organism>
<dbReference type="SUPFAM" id="SSF52540">
    <property type="entry name" value="P-loop containing nucleoside triphosphate hydrolases"/>
    <property type="match status" value="1"/>
</dbReference>
<dbReference type="EMBL" id="JAFEUM010000004">
    <property type="protein sequence ID" value="MBM7037071.1"/>
    <property type="molecule type" value="Genomic_DNA"/>
</dbReference>
<evidence type="ECO:0000313" key="2">
    <source>
        <dbReference type="Proteomes" id="UP000809621"/>
    </source>
</evidence>
<name>A0ABS2HK70_9VIBR</name>
<protein>
    <submittedName>
        <fullName evidence="1">ATP-binding protein</fullName>
    </submittedName>
</protein>